<name>A0ABP7HRE1_9PSEU</name>
<evidence type="ECO:0000256" key="1">
    <source>
        <dbReference type="SAM" id="MobiDB-lite"/>
    </source>
</evidence>
<feature type="region of interest" description="Disordered" evidence="1">
    <location>
        <begin position="120"/>
        <end position="152"/>
    </location>
</feature>
<dbReference type="Proteomes" id="UP001501624">
    <property type="component" value="Unassembled WGS sequence"/>
</dbReference>
<dbReference type="InterPro" id="IPR004401">
    <property type="entry name" value="YbaB/EbfC"/>
</dbReference>
<dbReference type="Pfam" id="PF02575">
    <property type="entry name" value="YbaB_DNA_bd"/>
    <property type="match status" value="1"/>
</dbReference>
<evidence type="ECO:0000313" key="3">
    <source>
        <dbReference type="Proteomes" id="UP001501624"/>
    </source>
</evidence>
<evidence type="ECO:0000313" key="2">
    <source>
        <dbReference type="EMBL" id="GAA3799318.1"/>
    </source>
</evidence>
<protein>
    <submittedName>
        <fullName evidence="2">Uncharacterized protein</fullName>
    </submittedName>
</protein>
<keyword evidence="3" id="KW-1185">Reference proteome</keyword>
<dbReference type="EMBL" id="BAABCM010000001">
    <property type="protein sequence ID" value="GAA3799318.1"/>
    <property type="molecule type" value="Genomic_DNA"/>
</dbReference>
<proteinExistence type="predicted"/>
<dbReference type="SUPFAM" id="SSF82607">
    <property type="entry name" value="YbaB-like"/>
    <property type="match status" value="1"/>
</dbReference>
<organism evidence="2 3">
    <name type="scientific">Amycolatopsis tucumanensis</name>
    <dbReference type="NCBI Taxonomy" id="401106"/>
    <lineage>
        <taxon>Bacteria</taxon>
        <taxon>Bacillati</taxon>
        <taxon>Actinomycetota</taxon>
        <taxon>Actinomycetes</taxon>
        <taxon>Pseudonocardiales</taxon>
        <taxon>Pseudonocardiaceae</taxon>
        <taxon>Amycolatopsis</taxon>
    </lineage>
</organism>
<dbReference type="Gene3D" id="3.30.1310.10">
    <property type="entry name" value="Nucleoid-associated protein YbaB-like domain"/>
    <property type="match status" value="1"/>
</dbReference>
<sequence length="152" mass="16100">MAGTCRVVPPASGAHDPGSMELPSIDHEARRAGYRRLRDDLLEIRSRVADVTATAESPDGLISATVAGRGELTGLRIDPRLYRSPDSTALAASILDTIRDAVDDSREQIAEITREYLPAGAAGRNVPRPSSGGRARLSVGGGESRGNGRRIQ</sequence>
<dbReference type="InterPro" id="IPR036894">
    <property type="entry name" value="YbaB-like_sf"/>
</dbReference>
<reference evidence="3" key="1">
    <citation type="journal article" date="2019" name="Int. J. Syst. Evol. Microbiol.">
        <title>The Global Catalogue of Microorganisms (GCM) 10K type strain sequencing project: providing services to taxonomists for standard genome sequencing and annotation.</title>
        <authorList>
            <consortium name="The Broad Institute Genomics Platform"/>
            <consortium name="The Broad Institute Genome Sequencing Center for Infectious Disease"/>
            <person name="Wu L."/>
            <person name="Ma J."/>
        </authorList>
    </citation>
    <scope>NUCLEOTIDE SEQUENCE [LARGE SCALE GENOMIC DNA]</scope>
    <source>
        <strain evidence="3">JCM 17017</strain>
    </source>
</reference>
<feature type="region of interest" description="Disordered" evidence="1">
    <location>
        <begin position="1"/>
        <end position="27"/>
    </location>
</feature>
<accession>A0ABP7HRE1</accession>
<gene>
    <name evidence="2" type="ORF">GCM10022380_15770</name>
</gene>
<comment type="caution">
    <text evidence="2">The sequence shown here is derived from an EMBL/GenBank/DDBJ whole genome shotgun (WGS) entry which is preliminary data.</text>
</comment>